<dbReference type="Pfam" id="PF11923">
    <property type="entry name" value="NFACT-C"/>
    <property type="match status" value="1"/>
</dbReference>
<keyword evidence="3" id="KW-1185">Reference proteome</keyword>
<dbReference type="VEuPathDB" id="VectorBase:PPAPM1_008676"/>
<evidence type="ECO:0000313" key="2">
    <source>
        <dbReference type="EnsemblMetazoa" id="PPAI007150-PA"/>
    </source>
</evidence>
<reference evidence="2" key="1">
    <citation type="submission" date="2022-08" db="UniProtKB">
        <authorList>
            <consortium name="EnsemblMetazoa"/>
        </authorList>
    </citation>
    <scope>IDENTIFICATION</scope>
    <source>
        <strain evidence="2">Israel</strain>
    </source>
</reference>
<accession>A0A1B0GPH2</accession>
<feature type="domain" description="NFACT protein C-terminal" evidence="1">
    <location>
        <begin position="65"/>
        <end position="127"/>
    </location>
</feature>
<evidence type="ECO:0000259" key="1">
    <source>
        <dbReference type="Pfam" id="PF11923"/>
    </source>
</evidence>
<dbReference type="InterPro" id="IPR051608">
    <property type="entry name" value="RQC_Subunit_NEMF"/>
</dbReference>
<dbReference type="GO" id="GO:0000049">
    <property type="term" value="F:tRNA binding"/>
    <property type="evidence" value="ECO:0007669"/>
    <property type="project" value="TreeGrafter"/>
</dbReference>
<dbReference type="EnsemblMetazoa" id="PPAI007150-RA">
    <property type="protein sequence ID" value="PPAI007150-PA"/>
    <property type="gene ID" value="PPAI007150"/>
</dbReference>
<dbReference type="EMBL" id="AJVK01059683">
    <property type="status" value="NOT_ANNOTATED_CDS"/>
    <property type="molecule type" value="Genomic_DNA"/>
</dbReference>
<dbReference type="GO" id="GO:0072344">
    <property type="term" value="P:rescue of stalled ribosome"/>
    <property type="evidence" value="ECO:0007669"/>
    <property type="project" value="TreeGrafter"/>
</dbReference>
<dbReference type="PANTHER" id="PTHR15239">
    <property type="entry name" value="NUCLEAR EXPORT MEDIATOR FACTOR NEMF"/>
    <property type="match status" value="1"/>
</dbReference>
<name>A0A1B0GPH2_PHLPP</name>
<dbReference type="AlphaFoldDB" id="A0A1B0GPH2"/>
<dbReference type="InterPro" id="IPR021846">
    <property type="entry name" value="NFACT-C"/>
</dbReference>
<sequence>MQQDSINFCLFTTFHGPKLFRDSVESRGHGELPPFKDSKGHLKGTSPVQVTPFEDILNIRKEKAFKNIKQIKFKVKLTPGTGRRGKASKMAVMIFQKDKNCSTREKDLLKSVKEEMIARNIPGKVKLSAPQLQKFKK</sequence>
<dbReference type="Proteomes" id="UP000092462">
    <property type="component" value="Unassembled WGS sequence"/>
</dbReference>
<dbReference type="PANTHER" id="PTHR15239:SF6">
    <property type="entry name" value="RIBOSOME QUALITY CONTROL COMPLEX SUBUNIT NEMF"/>
    <property type="match status" value="1"/>
</dbReference>
<proteinExistence type="predicted"/>
<dbReference type="GO" id="GO:1990112">
    <property type="term" value="C:RQC complex"/>
    <property type="evidence" value="ECO:0007669"/>
    <property type="project" value="TreeGrafter"/>
</dbReference>
<organism evidence="2 3">
    <name type="scientific">Phlebotomus papatasi</name>
    <name type="common">Sandfly</name>
    <dbReference type="NCBI Taxonomy" id="29031"/>
    <lineage>
        <taxon>Eukaryota</taxon>
        <taxon>Metazoa</taxon>
        <taxon>Ecdysozoa</taxon>
        <taxon>Arthropoda</taxon>
        <taxon>Hexapoda</taxon>
        <taxon>Insecta</taxon>
        <taxon>Pterygota</taxon>
        <taxon>Neoptera</taxon>
        <taxon>Endopterygota</taxon>
        <taxon>Diptera</taxon>
        <taxon>Nematocera</taxon>
        <taxon>Psychodoidea</taxon>
        <taxon>Psychodidae</taxon>
        <taxon>Phlebotomus</taxon>
        <taxon>Phlebotomus</taxon>
    </lineage>
</organism>
<dbReference type="GO" id="GO:1990116">
    <property type="term" value="P:ribosome-associated ubiquitin-dependent protein catabolic process"/>
    <property type="evidence" value="ECO:0007669"/>
    <property type="project" value="TreeGrafter"/>
</dbReference>
<dbReference type="VEuPathDB" id="VectorBase:PPAI007150"/>
<evidence type="ECO:0000313" key="3">
    <source>
        <dbReference type="Proteomes" id="UP000092462"/>
    </source>
</evidence>
<protein>
    <recommendedName>
        <fullName evidence="1">NFACT protein C-terminal domain-containing protein</fullName>
    </recommendedName>
</protein>
<dbReference type="GO" id="GO:0043023">
    <property type="term" value="F:ribosomal large subunit binding"/>
    <property type="evidence" value="ECO:0007669"/>
    <property type="project" value="TreeGrafter"/>
</dbReference>